<dbReference type="KEGG" id="hlr:HALLA_12710"/>
<dbReference type="STRING" id="797299.HALLA_12710"/>
<keyword evidence="2" id="KW-1185">Reference proteome</keyword>
<gene>
    <name evidence="1" type="ORF">HALLA_12710</name>
</gene>
<dbReference type="EMBL" id="CP007055">
    <property type="protein sequence ID" value="AHG01001.1"/>
    <property type="molecule type" value="Genomic_DNA"/>
</dbReference>
<accession>W0JQJ5</accession>
<sequence length="32" mass="3585">MVACSSDGRKVVPFSVQNLHYDRLQSWHGIGP</sequence>
<reference evidence="1 2" key="1">
    <citation type="submission" date="2014-01" db="EMBL/GenBank/DDBJ databases">
        <authorList>
            <consortium name="DOE Joint Genome Institute"/>
            <person name="Anderson I."/>
            <person name="Huntemann M."/>
            <person name="Han J."/>
            <person name="Chen A."/>
            <person name="Kyrpides N."/>
            <person name="Mavromatis K."/>
            <person name="Markowitz V."/>
            <person name="Palaniappan K."/>
            <person name="Ivanova N."/>
            <person name="Schaumberg A."/>
            <person name="Pati A."/>
            <person name="Liolios K."/>
            <person name="Nordberg H.P."/>
            <person name="Cantor M.N."/>
            <person name="Hua S.X."/>
            <person name="Woyke T."/>
        </authorList>
    </citation>
    <scope>NUCLEOTIDE SEQUENCE [LARGE SCALE GENOMIC DNA]</scope>
    <source>
        <strain evidence="1 2">XH-48</strain>
    </source>
</reference>
<evidence type="ECO:0000313" key="1">
    <source>
        <dbReference type="EMBL" id="AHG01001.1"/>
    </source>
</evidence>
<organism evidence="1 2">
    <name type="scientific">Halostagnicola larsenii XH-48</name>
    <dbReference type="NCBI Taxonomy" id="797299"/>
    <lineage>
        <taxon>Archaea</taxon>
        <taxon>Methanobacteriati</taxon>
        <taxon>Methanobacteriota</taxon>
        <taxon>Stenosarchaea group</taxon>
        <taxon>Halobacteria</taxon>
        <taxon>Halobacteriales</taxon>
        <taxon>Natrialbaceae</taxon>
        <taxon>Halostagnicola</taxon>
    </lineage>
</organism>
<name>W0JQJ5_9EURY</name>
<evidence type="ECO:0000313" key="2">
    <source>
        <dbReference type="Proteomes" id="UP000019024"/>
    </source>
</evidence>
<protein>
    <submittedName>
        <fullName evidence="1">Uncharacterized protein</fullName>
    </submittedName>
</protein>
<dbReference type="HOGENOM" id="CLU_3387422_0_0_2"/>
<dbReference type="Proteomes" id="UP000019024">
    <property type="component" value="Chromosome"/>
</dbReference>
<proteinExistence type="predicted"/>
<dbReference type="AlphaFoldDB" id="W0JQJ5"/>